<proteinExistence type="predicted"/>
<evidence type="ECO:0000256" key="5">
    <source>
        <dbReference type="ARBA" id="ARBA00022679"/>
    </source>
</evidence>
<dbReference type="Pfam" id="PF26379">
    <property type="entry name" value="FimL_2nd"/>
    <property type="match status" value="1"/>
</dbReference>
<dbReference type="SMART" id="SM00073">
    <property type="entry name" value="HPT"/>
    <property type="match status" value="4"/>
</dbReference>
<evidence type="ECO:0000256" key="3">
    <source>
        <dbReference type="ARBA" id="ARBA00021495"/>
    </source>
</evidence>
<keyword evidence="18" id="KW-1185">Reference proteome</keyword>
<dbReference type="PROSITE" id="PS50109">
    <property type="entry name" value="HIS_KIN"/>
    <property type="match status" value="1"/>
</dbReference>
<feature type="domain" description="HPt" evidence="16">
    <location>
        <begin position="638"/>
        <end position="742"/>
    </location>
</feature>
<dbReference type="Gene3D" id="3.30.565.10">
    <property type="entry name" value="Histidine kinase-like ATPase, C-terminal domain"/>
    <property type="match status" value="1"/>
</dbReference>
<feature type="compositionally biased region" description="Low complexity" evidence="12">
    <location>
        <begin position="1099"/>
        <end position="1109"/>
    </location>
</feature>
<feature type="modified residue" description="Phosphohistidine" evidence="9">
    <location>
        <position position="1003"/>
    </location>
</feature>
<comment type="function">
    <text evidence="8">Involved in the transmission of sensory signals from the chemoreceptors to the flagellar motors. CheA is autophosphorylated; it can transfer its phosphate group to either CheB or CheY.</text>
</comment>
<dbReference type="Gene3D" id="1.20.120.160">
    <property type="entry name" value="HPT domain"/>
    <property type="match status" value="5"/>
</dbReference>
<dbReference type="OrthoDB" id="9803176at2"/>
<reference evidence="17 18" key="1">
    <citation type="submission" date="2018-05" db="EMBL/GenBank/DDBJ databases">
        <title>Spiribacter halobius sp. nov., a moderately halophilic bacterium isolated from marine solar saltern.</title>
        <authorList>
            <person name="Zheng W.-S."/>
            <person name="Lu D.-C."/>
            <person name="Du Z.-J."/>
        </authorList>
    </citation>
    <scope>NUCLEOTIDE SEQUENCE [LARGE SCALE GENOMIC DNA]</scope>
    <source>
        <strain evidence="17 18">E85</strain>
    </source>
</reference>
<dbReference type="CDD" id="cd17546">
    <property type="entry name" value="REC_hyHK_CKI1_RcsC-like"/>
    <property type="match status" value="1"/>
</dbReference>
<dbReference type="FunFam" id="3.30.565.10:FF:000016">
    <property type="entry name" value="Chemotaxis protein CheA, putative"/>
    <property type="match status" value="1"/>
</dbReference>
<evidence type="ECO:0000256" key="12">
    <source>
        <dbReference type="SAM" id="MobiDB-lite"/>
    </source>
</evidence>
<dbReference type="PROSITE" id="PS50110">
    <property type="entry name" value="RESPONSE_REGULATORY"/>
    <property type="match status" value="1"/>
</dbReference>
<comment type="catalytic activity">
    <reaction evidence="1">
        <text>ATP + protein L-histidine = ADP + protein N-phospho-L-histidine.</text>
        <dbReference type="EC" id="2.7.13.3"/>
    </reaction>
</comment>
<dbReference type="InterPro" id="IPR036641">
    <property type="entry name" value="HPT_dom_sf"/>
</dbReference>
<evidence type="ECO:0000256" key="10">
    <source>
        <dbReference type="PROSITE-ProRule" id="PRU00169"/>
    </source>
</evidence>
<dbReference type="InterPro" id="IPR003594">
    <property type="entry name" value="HATPase_dom"/>
</dbReference>
<evidence type="ECO:0000259" key="14">
    <source>
        <dbReference type="PROSITE" id="PS50110"/>
    </source>
</evidence>
<evidence type="ECO:0000256" key="6">
    <source>
        <dbReference type="ARBA" id="ARBA00022777"/>
    </source>
</evidence>
<evidence type="ECO:0000256" key="4">
    <source>
        <dbReference type="ARBA" id="ARBA00022553"/>
    </source>
</evidence>
<name>A0A2U2MYW3_9GAMM</name>
<keyword evidence="11" id="KW-0175">Coiled coil</keyword>
<dbReference type="EMBL" id="QFFI01000024">
    <property type="protein sequence ID" value="PWG61992.1"/>
    <property type="molecule type" value="Genomic_DNA"/>
</dbReference>
<dbReference type="PRINTS" id="PR00344">
    <property type="entry name" value="BCTRLSENSOR"/>
</dbReference>
<feature type="compositionally biased region" description="Basic and acidic residues" evidence="12">
    <location>
        <begin position="1112"/>
        <end position="1144"/>
    </location>
</feature>
<feature type="modified residue" description="Phosphohistidine" evidence="9">
    <location>
        <position position="1390"/>
    </location>
</feature>
<dbReference type="InterPro" id="IPR011006">
    <property type="entry name" value="CheY-like_superfamily"/>
</dbReference>
<dbReference type="Proteomes" id="UP000245474">
    <property type="component" value="Unassembled WGS sequence"/>
</dbReference>
<feature type="region of interest" description="Disordered" evidence="12">
    <location>
        <begin position="575"/>
        <end position="622"/>
    </location>
</feature>
<feature type="modified residue" description="Phosphohistidine" evidence="9">
    <location>
        <position position="685"/>
    </location>
</feature>
<feature type="domain" description="CheW-like" evidence="15">
    <location>
        <begin position="1843"/>
        <end position="1982"/>
    </location>
</feature>
<feature type="modified residue" description="4-aspartylphosphate" evidence="10">
    <location>
        <position position="2054"/>
    </location>
</feature>
<feature type="compositionally biased region" description="Low complexity" evidence="12">
    <location>
        <begin position="575"/>
        <end position="620"/>
    </location>
</feature>
<accession>A0A2U2MYW3</accession>
<dbReference type="InterPro" id="IPR036890">
    <property type="entry name" value="HATPase_C_sf"/>
</dbReference>
<dbReference type="RefSeq" id="WP_109679470.1">
    <property type="nucleotide sequence ID" value="NZ_CP086615.1"/>
</dbReference>
<gene>
    <name evidence="17" type="ORF">DEM34_14120</name>
</gene>
<evidence type="ECO:0000256" key="9">
    <source>
        <dbReference type="PROSITE-ProRule" id="PRU00110"/>
    </source>
</evidence>
<feature type="domain" description="Histidine kinase" evidence="13">
    <location>
        <begin position="1608"/>
        <end position="1841"/>
    </location>
</feature>
<dbReference type="Pfam" id="PF01584">
    <property type="entry name" value="CheW"/>
    <property type="match status" value="1"/>
</dbReference>
<keyword evidence="4 10" id="KW-0597">Phosphoprotein</keyword>
<dbReference type="CDD" id="cd00088">
    <property type="entry name" value="HPT"/>
    <property type="match status" value="3"/>
</dbReference>
<keyword evidence="6" id="KW-0418">Kinase</keyword>
<feature type="compositionally biased region" description="Basic and acidic residues" evidence="12">
    <location>
        <begin position="911"/>
        <end position="929"/>
    </location>
</feature>
<evidence type="ECO:0000259" key="16">
    <source>
        <dbReference type="PROSITE" id="PS50894"/>
    </source>
</evidence>
<dbReference type="SUPFAM" id="SSF50341">
    <property type="entry name" value="CheW-like"/>
    <property type="match status" value="1"/>
</dbReference>
<feature type="modified residue" description="Phosphohistidine" evidence="9">
    <location>
        <position position="1231"/>
    </location>
</feature>
<dbReference type="InterPro" id="IPR005467">
    <property type="entry name" value="His_kinase_dom"/>
</dbReference>
<dbReference type="PANTHER" id="PTHR43395">
    <property type="entry name" value="SENSOR HISTIDINE KINASE CHEA"/>
    <property type="match status" value="1"/>
</dbReference>
<dbReference type="InterPro" id="IPR002545">
    <property type="entry name" value="CheW-lke_dom"/>
</dbReference>
<feature type="domain" description="HPt" evidence="16">
    <location>
        <begin position="957"/>
        <end position="1060"/>
    </location>
</feature>
<evidence type="ECO:0000256" key="11">
    <source>
        <dbReference type="SAM" id="Coils"/>
    </source>
</evidence>
<dbReference type="InterPro" id="IPR004105">
    <property type="entry name" value="CheA-like_dim"/>
</dbReference>
<dbReference type="GO" id="GO:0005737">
    <property type="term" value="C:cytoplasm"/>
    <property type="evidence" value="ECO:0007669"/>
    <property type="project" value="InterPro"/>
</dbReference>
<evidence type="ECO:0000313" key="18">
    <source>
        <dbReference type="Proteomes" id="UP000245474"/>
    </source>
</evidence>
<evidence type="ECO:0000256" key="1">
    <source>
        <dbReference type="ARBA" id="ARBA00000085"/>
    </source>
</evidence>
<feature type="domain" description="HPt" evidence="16">
    <location>
        <begin position="1184"/>
        <end position="1288"/>
    </location>
</feature>
<sequence length="2128" mass="224194">MSMSSEIDHSTLRWVKKELDETLREAAAALERFSEDPADATQAQFCIAQLHQVRGILQMLELHGAAMLTEEMEQLGAALLEGDAARGESGAEVLMGAILRLRDYLERLEGGQQDAALLILPLVNELRAARGEAIIAESALFSPDLGRAPEMPRHDRDGADHLPEVAGAARTLFQRGLLGFLRGQGVRQGLERMREAADQLDAAAPDDRTGAVWWVVGTVAEALAAGALNADAAVRNLIGQVDRQIKAVARHGAEAERPEALMRGLLYYLAGAAPATPRIEAVQTHYDLPALIADQQRLEQAREGLFGPGVDAFRSVAEAIREDLAGVKDTLDLYVRGSAREPERLGAAADAMRRIADTLGVLGLAAPRRVVLEQAELVRGLEGSDDDALTVMKAAESLLYVESALQGLGGRAREGADGGPAAAPETPEAALFRSEYREVVALTLDEAITEVGRVKEAIVRFLESHDGVQLEGLDERFASIRGALGIMELPRAAALVGAAAHYVTERLASDETPPPAEALDDLADAVTSIEYYLEALRDGRSGAAQVLDVAENGLRRLGEALPAAAVSAGATAEPAPTAAESAADDAAVAESEASAGPAETVTDEAAPPAPDRPATQPDAAIDFSRKRGRVDLDVPVRADELDAEIVEIFVEEAGEVLETLAESFPRWRANPDDEPALLTTRRMFHTLKGSGRLAGALLLGELAWAVENLLNRILDRSREADESVFDVVKRSIDAVPGLLQEFQGGAAPATDVRGLMREAARLADPASAVEAEGGDEEADTAAAAAAADEPDADTSAGDEGPASEAMEPGSDAAGAADADATETGSEDAASEAAGFDAGEGTAAPATADAGEDEVGAPVPGADEPLPAGDPAGHGEATEQTAAPERADAADAESAAGADGPTVVDEDTGDDAAGHETADHVEAAGEHETADGAEAVAEPEGNREPEAAGDAESETAALPAMDPILYDIFSKEAEDHLAAVDAFLARAAAGDSLRVSHDVIRSLHTLTGSARMADVEPIARLGRRLEDLARIRFADRRPLSGDELEVIERSVARVREIVAALGRAGFPVPDVDGLVAEVDALKGGAPVPSLEAVTDDTEVPPDAGEPAFEAEGPEERADGAASADEGRETDAEFSRDDSSEYRAELDAPGADSAHADGDEAAETLGFEAPPAEDPADDAAGMALAAAEDDAELRAIFLEEAEELRGHIESLLADWEAGDGGDAPAESLQRALHTLKGGARLAEQAGIARLCHAMETLAAAVAEEGLAADGTFFRLGQRATDHLGDLLRQAADDVVPEADEALVAALEDAADAPADTGDTGEALAASDTEPESASPVTGTTDAEAEPPPDEELVEVFLEEAGEILAALEAHLNEWREGADEESTLVALQRALHTLKGGARMAGFQPVANLAHALETLLREVQEGGVAADPALFELLEAANDALVAQREAAEAGRPVAAESALVARIEAMTAGAAPAAGPAPAPDPEAPEADTAGQAEVAAAPAAEPPAADESQRRQGDVVRVRSELLDDLVNFAGEVSIYRARLEQQAGAIGFNLGELGQTVRRLRDQLRTLEIETEAQILHRAEREYELQDRYGEDFDPLEMDRFSQIQELSRALSESVNDLSSIEGTLDNLNRESETLLLQQSRVNAELQDGLMRTRMVPFANLAPRLRRIVRQASQELGREARLRVLGAEGEMDRTVLERIVPPLEHMLRNAVAHGIEAPEVRRAAGKPEGGTISVSLAREGADVVIRVADDGGGMDLAAIRRKAVRQGLMNEDSTLTDREVMQFVLESGFSTAEEVTQIAGRGVGMDVVNAEIKQLGGNLEIDSTPGEGTRFTVRLPFTLALNQALLCEAGDEVYAVPLSSVEGVVRMTGDEVNRRLDDPDGGRYEYAGTSYALRSLSGVLGAEEAPRPAPGSRVPLLLVQAGESRMALQVDGLLGSRDIVVKSPGPQIASVPGVLGATILADGRVVLILDVSALVRFGMLGDAPARPRIPAARAGGRGDRRSLVMVVDDSITMRKVASRLLERNDIDVITAKDGVDAVAALQDRVPDAMLLDIEMPRMDGYEVAVHMRNDPRLRDVPIVMITSRTGEKHRQRALDIGVDRYIGKPYQEGDLLATVRELLEHGRASA</sequence>
<evidence type="ECO:0000256" key="8">
    <source>
        <dbReference type="ARBA" id="ARBA00035100"/>
    </source>
</evidence>
<dbReference type="SMART" id="SM01231">
    <property type="entry name" value="H-kinase_dim"/>
    <property type="match status" value="1"/>
</dbReference>
<dbReference type="Pfam" id="PF01627">
    <property type="entry name" value="Hpt"/>
    <property type="match status" value="4"/>
</dbReference>
<dbReference type="GO" id="GO:0006935">
    <property type="term" value="P:chemotaxis"/>
    <property type="evidence" value="ECO:0007669"/>
    <property type="project" value="InterPro"/>
</dbReference>
<dbReference type="EC" id="2.7.13.3" evidence="2"/>
<dbReference type="PANTHER" id="PTHR43395:SF8">
    <property type="entry name" value="HISTIDINE KINASE"/>
    <property type="match status" value="1"/>
</dbReference>
<dbReference type="Gene3D" id="3.40.50.2300">
    <property type="match status" value="1"/>
</dbReference>
<comment type="caution">
    <text evidence="17">The sequence shown here is derived from an EMBL/GenBank/DDBJ whole genome shotgun (WGS) entry which is preliminary data.</text>
</comment>
<dbReference type="SMART" id="SM00260">
    <property type="entry name" value="CheW"/>
    <property type="match status" value="1"/>
</dbReference>
<feature type="compositionally biased region" description="Low complexity" evidence="12">
    <location>
        <begin position="1487"/>
        <end position="1507"/>
    </location>
</feature>
<dbReference type="SMART" id="SM00448">
    <property type="entry name" value="REC"/>
    <property type="match status" value="1"/>
</dbReference>
<evidence type="ECO:0000313" key="17">
    <source>
        <dbReference type="EMBL" id="PWG61992.1"/>
    </source>
</evidence>
<evidence type="ECO:0000259" key="13">
    <source>
        <dbReference type="PROSITE" id="PS50109"/>
    </source>
</evidence>
<dbReference type="SUPFAM" id="SSF52172">
    <property type="entry name" value="CheY-like"/>
    <property type="match status" value="1"/>
</dbReference>
<dbReference type="InterPro" id="IPR004358">
    <property type="entry name" value="Sig_transdc_His_kin-like_C"/>
</dbReference>
<protein>
    <recommendedName>
        <fullName evidence="3">Chemotaxis protein CheA</fullName>
        <ecNumber evidence="2">2.7.13.3</ecNumber>
    </recommendedName>
</protein>
<feature type="coiled-coil region" evidence="11">
    <location>
        <begin position="1613"/>
        <end position="1647"/>
    </location>
</feature>
<feature type="region of interest" description="Disordered" evidence="12">
    <location>
        <begin position="1085"/>
        <end position="1156"/>
    </location>
</feature>
<feature type="region of interest" description="Disordered" evidence="12">
    <location>
        <begin position="764"/>
        <end position="955"/>
    </location>
</feature>
<feature type="region of interest" description="Disordered" evidence="12">
    <location>
        <begin position="1308"/>
        <end position="1346"/>
    </location>
</feature>
<dbReference type="PROSITE" id="PS50894">
    <property type="entry name" value="HPT"/>
    <property type="match status" value="4"/>
</dbReference>
<feature type="compositionally biased region" description="Low complexity" evidence="12">
    <location>
        <begin position="810"/>
        <end position="823"/>
    </location>
</feature>
<feature type="compositionally biased region" description="Low complexity" evidence="12">
    <location>
        <begin position="891"/>
        <end position="900"/>
    </location>
</feature>
<keyword evidence="7" id="KW-0902">Two-component regulatory system</keyword>
<feature type="region of interest" description="Disordered" evidence="12">
    <location>
        <begin position="1471"/>
        <end position="1514"/>
    </location>
</feature>
<dbReference type="PROSITE" id="PS50851">
    <property type="entry name" value="CHEW"/>
    <property type="match status" value="1"/>
</dbReference>
<dbReference type="InterPro" id="IPR058661">
    <property type="entry name" value="FimL_2nd"/>
</dbReference>
<dbReference type="Pfam" id="PF02518">
    <property type="entry name" value="HATPase_c"/>
    <property type="match status" value="1"/>
</dbReference>
<dbReference type="InterPro" id="IPR051315">
    <property type="entry name" value="Bact_Chemotaxis_CheA"/>
</dbReference>
<dbReference type="InterPro" id="IPR036061">
    <property type="entry name" value="CheW-like_dom_sf"/>
</dbReference>
<dbReference type="Gene3D" id="2.30.30.40">
    <property type="entry name" value="SH3 Domains"/>
    <property type="match status" value="1"/>
</dbReference>
<evidence type="ECO:0000256" key="2">
    <source>
        <dbReference type="ARBA" id="ARBA00012438"/>
    </source>
</evidence>
<feature type="domain" description="Response regulatory" evidence="14">
    <location>
        <begin position="2005"/>
        <end position="2121"/>
    </location>
</feature>
<evidence type="ECO:0000256" key="7">
    <source>
        <dbReference type="ARBA" id="ARBA00023012"/>
    </source>
</evidence>
<keyword evidence="5" id="KW-0808">Transferase</keyword>
<evidence type="ECO:0000259" key="15">
    <source>
        <dbReference type="PROSITE" id="PS50851"/>
    </source>
</evidence>
<dbReference type="SMART" id="SM00387">
    <property type="entry name" value="HATPase_c"/>
    <property type="match status" value="1"/>
</dbReference>
<dbReference type="SUPFAM" id="SSF47226">
    <property type="entry name" value="Histidine-containing phosphotransfer domain, HPT domain"/>
    <property type="match status" value="6"/>
</dbReference>
<feature type="domain" description="HPt" evidence="16">
    <location>
        <begin position="1343"/>
        <end position="1450"/>
    </location>
</feature>
<dbReference type="InterPro" id="IPR001789">
    <property type="entry name" value="Sig_transdc_resp-reg_receiver"/>
</dbReference>
<dbReference type="GO" id="GO:0000155">
    <property type="term" value="F:phosphorelay sensor kinase activity"/>
    <property type="evidence" value="ECO:0007669"/>
    <property type="project" value="InterPro"/>
</dbReference>
<dbReference type="Pfam" id="PF00072">
    <property type="entry name" value="Response_reg"/>
    <property type="match status" value="1"/>
</dbReference>
<dbReference type="InterPro" id="IPR008207">
    <property type="entry name" value="Sig_transdc_His_kin_Hpt_dom"/>
</dbReference>
<dbReference type="SUPFAM" id="SSF55874">
    <property type="entry name" value="ATPase domain of HSP90 chaperone/DNA topoisomerase II/histidine kinase"/>
    <property type="match status" value="1"/>
</dbReference>
<organism evidence="17 18">
    <name type="scientific">Sediminicurvatus halobius</name>
    <dbReference type="NCBI Taxonomy" id="2182432"/>
    <lineage>
        <taxon>Bacteria</taxon>
        <taxon>Pseudomonadati</taxon>
        <taxon>Pseudomonadota</taxon>
        <taxon>Gammaproteobacteria</taxon>
        <taxon>Chromatiales</taxon>
        <taxon>Ectothiorhodospiraceae</taxon>
        <taxon>Sediminicurvatus</taxon>
    </lineage>
</organism>
<feature type="compositionally biased region" description="Low complexity" evidence="12">
    <location>
        <begin position="1308"/>
        <end position="1320"/>
    </location>
</feature>